<evidence type="ECO:0000313" key="2">
    <source>
        <dbReference type="Proteomes" id="UP001267878"/>
    </source>
</evidence>
<keyword evidence="2" id="KW-1185">Reference proteome</keyword>
<accession>A0ABU1VQE9</accession>
<evidence type="ECO:0000313" key="1">
    <source>
        <dbReference type="EMBL" id="MDR7099714.1"/>
    </source>
</evidence>
<name>A0ABU1VQE9_9GAMM</name>
<sequence>MFATLVEGLIAAPRMRSTLVLASRVAVSLFVACLCACTSVGVRTQNEYAHDYGPSAQLRVCFLRAGGVSPQRVDQLVAAVNEEFKTFGIEIVVPWVRSWERPGFGHDSLLDDVVARELEPPCDRLVALVDRNAGDALWGLLMPEVLGAVDDSTHTRGFIVANRASVNQLFMPPSKVTVHEFYHLLGCPHARTLTNCYAQIERIKRQINTRHPEFFPGIDGNGTLLVTRDEANDVLRQTLALK</sequence>
<dbReference type="RefSeq" id="WP_310054085.1">
    <property type="nucleotide sequence ID" value="NZ_JAVDVW010000002.1"/>
</dbReference>
<comment type="caution">
    <text evidence="1">The sequence shown here is derived from an EMBL/GenBank/DDBJ whole genome shotgun (WGS) entry which is preliminary data.</text>
</comment>
<proteinExistence type="predicted"/>
<protein>
    <submittedName>
        <fullName evidence="1">Uncharacterized protein</fullName>
    </submittedName>
</protein>
<reference evidence="1 2" key="1">
    <citation type="submission" date="2023-07" db="EMBL/GenBank/DDBJ databases">
        <title>Sorghum-associated microbial communities from plants grown in Nebraska, USA.</title>
        <authorList>
            <person name="Schachtman D."/>
        </authorList>
    </citation>
    <scope>NUCLEOTIDE SEQUENCE [LARGE SCALE GENOMIC DNA]</scope>
    <source>
        <strain evidence="1 2">BE187</strain>
    </source>
</reference>
<organism evidence="1 2">
    <name type="scientific">Agrilutibacter niabensis</name>
    <dbReference type="NCBI Taxonomy" id="380628"/>
    <lineage>
        <taxon>Bacteria</taxon>
        <taxon>Pseudomonadati</taxon>
        <taxon>Pseudomonadota</taxon>
        <taxon>Gammaproteobacteria</taxon>
        <taxon>Lysobacterales</taxon>
        <taxon>Lysobacteraceae</taxon>
        <taxon>Agrilutibacter</taxon>
    </lineage>
</organism>
<dbReference type="EMBL" id="JAVDVW010000002">
    <property type="protein sequence ID" value="MDR7099714.1"/>
    <property type="molecule type" value="Genomic_DNA"/>
</dbReference>
<dbReference type="Proteomes" id="UP001267878">
    <property type="component" value="Unassembled WGS sequence"/>
</dbReference>
<gene>
    <name evidence="1" type="ORF">J2X04_002095</name>
</gene>